<accession>A0AAW0CXN8</accession>
<evidence type="ECO:0000313" key="2">
    <source>
        <dbReference type="Proteomes" id="UP001362999"/>
    </source>
</evidence>
<evidence type="ECO:0000313" key="1">
    <source>
        <dbReference type="EMBL" id="KAK7043494.1"/>
    </source>
</evidence>
<organism evidence="1 2">
    <name type="scientific">Favolaschia claudopus</name>
    <dbReference type="NCBI Taxonomy" id="2862362"/>
    <lineage>
        <taxon>Eukaryota</taxon>
        <taxon>Fungi</taxon>
        <taxon>Dikarya</taxon>
        <taxon>Basidiomycota</taxon>
        <taxon>Agaricomycotina</taxon>
        <taxon>Agaricomycetes</taxon>
        <taxon>Agaricomycetidae</taxon>
        <taxon>Agaricales</taxon>
        <taxon>Marasmiineae</taxon>
        <taxon>Mycenaceae</taxon>
        <taxon>Favolaschia</taxon>
    </lineage>
</organism>
<protein>
    <submittedName>
        <fullName evidence="1">Uncharacterized protein</fullName>
    </submittedName>
</protein>
<gene>
    <name evidence="1" type="ORF">R3P38DRAFT_2767156</name>
</gene>
<name>A0AAW0CXN8_9AGAR</name>
<sequence>MTSPPCTTTLTPQLRRNPALARSNILGSNLTNVKAPEESEEIQNVFRRVAPDTKIRMRLYILLITLKELLIAVGNVASEAVRCMQYYMLSPSPFTARSAGKKLSRLSSARISTLNSEAAPVSHA</sequence>
<proteinExistence type="predicted"/>
<dbReference type="AlphaFoldDB" id="A0AAW0CXN8"/>
<dbReference type="Proteomes" id="UP001362999">
    <property type="component" value="Unassembled WGS sequence"/>
</dbReference>
<comment type="caution">
    <text evidence="1">The sequence shown here is derived from an EMBL/GenBank/DDBJ whole genome shotgun (WGS) entry which is preliminary data.</text>
</comment>
<dbReference type="EMBL" id="JAWWNJ010000012">
    <property type="protein sequence ID" value="KAK7043494.1"/>
    <property type="molecule type" value="Genomic_DNA"/>
</dbReference>
<keyword evidence="2" id="KW-1185">Reference proteome</keyword>
<reference evidence="1 2" key="1">
    <citation type="journal article" date="2024" name="J Genomics">
        <title>Draft genome sequencing and assembly of Favolaschia claudopus CIRM-BRFM 2984 isolated from oak limbs.</title>
        <authorList>
            <person name="Navarro D."/>
            <person name="Drula E."/>
            <person name="Chaduli D."/>
            <person name="Cazenave R."/>
            <person name="Ahrendt S."/>
            <person name="Wang J."/>
            <person name="Lipzen A."/>
            <person name="Daum C."/>
            <person name="Barry K."/>
            <person name="Grigoriev I.V."/>
            <person name="Favel A."/>
            <person name="Rosso M.N."/>
            <person name="Martin F."/>
        </authorList>
    </citation>
    <scope>NUCLEOTIDE SEQUENCE [LARGE SCALE GENOMIC DNA]</scope>
    <source>
        <strain evidence="1 2">CIRM-BRFM 2984</strain>
    </source>
</reference>